<reference evidence="13 14" key="1">
    <citation type="journal article" date="2017" name="ISME J.">
        <title>Energy and carbon metabolisms in a deep terrestrial subsurface fluid microbial community.</title>
        <authorList>
            <person name="Momper L."/>
            <person name="Jungbluth S.P."/>
            <person name="Lee M.D."/>
            <person name="Amend J.P."/>
        </authorList>
    </citation>
    <scope>NUCLEOTIDE SEQUENCE [LARGE SCALE GENOMIC DNA]</scope>
    <source>
        <strain evidence="13">SURF_5</strain>
    </source>
</reference>
<comment type="similarity">
    <text evidence="2 9">Belongs to the ketopantoate reductase family.</text>
</comment>
<comment type="function">
    <text evidence="9">Catalyzes the NADPH-dependent reduction of ketopantoate into pantoic acid.</text>
</comment>
<dbReference type="Pfam" id="PF02558">
    <property type="entry name" value="ApbA"/>
    <property type="match status" value="1"/>
</dbReference>
<evidence type="ECO:0000256" key="8">
    <source>
        <dbReference type="ARBA" id="ARBA00048793"/>
    </source>
</evidence>
<feature type="transmembrane region" description="Helical" evidence="10">
    <location>
        <begin position="7"/>
        <end position="24"/>
    </location>
</feature>
<dbReference type="Gene3D" id="1.10.1040.10">
    <property type="entry name" value="N-(1-d-carboxylethyl)-l-norvaline Dehydrogenase, domain 2"/>
    <property type="match status" value="1"/>
</dbReference>
<dbReference type="InterPro" id="IPR051402">
    <property type="entry name" value="KPR-Related"/>
</dbReference>
<evidence type="ECO:0000256" key="5">
    <source>
        <dbReference type="ARBA" id="ARBA00022857"/>
    </source>
</evidence>
<dbReference type="InterPro" id="IPR036291">
    <property type="entry name" value="NAD(P)-bd_dom_sf"/>
</dbReference>
<name>A0A3A4NBR3_ABYX5</name>
<dbReference type="NCBIfam" id="TIGR00745">
    <property type="entry name" value="apbA_panE"/>
    <property type="match status" value="1"/>
</dbReference>
<evidence type="ECO:0000256" key="9">
    <source>
        <dbReference type="RuleBase" id="RU362068"/>
    </source>
</evidence>
<dbReference type="PANTHER" id="PTHR21708:SF26">
    <property type="entry name" value="2-DEHYDROPANTOATE 2-REDUCTASE"/>
    <property type="match status" value="1"/>
</dbReference>
<dbReference type="UniPathway" id="UPA00028">
    <property type="reaction ID" value="UER00004"/>
</dbReference>
<evidence type="ECO:0000256" key="10">
    <source>
        <dbReference type="SAM" id="Phobius"/>
    </source>
</evidence>
<comment type="catalytic activity">
    <reaction evidence="8 9">
        <text>(R)-pantoate + NADP(+) = 2-dehydropantoate + NADPH + H(+)</text>
        <dbReference type="Rhea" id="RHEA:16233"/>
        <dbReference type="ChEBI" id="CHEBI:11561"/>
        <dbReference type="ChEBI" id="CHEBI:15378"/>
        <dbReference type="ChEBI" id="CHEBI:15980"/>
        <dbReference type="ChEBI" id="CHEBI:57783"/>
        <dbReference type="ChEBI" id="CHEBI:58349"/>
        <dbReference type="EC" id="1.1.1.169"/>
    </reaction>
</comment>
<evidence type="ECO:0000256" key="7">
    <source>
        <dbReference type="ARBA" id="ARBA00032024"/>
    </source>
</evidence>
<dbReference type="GO" id="GO:0008677">
    <property type="term" value="F:2-dehydropantoate 2-reductase activity"/>
    <property type="evidence" value="ECO:0007669"/>
    <property type="project" value="UniProtKB-EC"/>
</dbReference>
<dbReference type="EMBL" id="QZKU01000128">
    <property type="protein sequence ID" value="RJP16085.1"/>
    <property type="molecule type" value="Genomic_DNA"/>
</dbReference>
<dbReference type="InterPro" id="IPR003710">
    <property type="entry name" value="ApbA"/>
</dbReference>
<proteinExistence type="inferred from homology"/>
<comment type="caution">
    <text evidence="13">The sequence shown here is derived from an EMBL/GenBank/DDBJ whole genome shotgun (WGS) entry which is preliminary data.</text>
</comment>
<comment type="pathway">
    <text evidence="1 9">Cofactor biosynthesis; (R)-pantothenate biosynthesis; (R)-pantoate from 3-methyl-2-oxobutanoate: step 2/2.</text>
</comment>
<evidence type="ECO:0000259" key="11">
    <source>
        <dbReference type="Pfam" id="PF02558"/>
    </source>
</evidence>
<dbReference type="Proteomes" id="UP000265882">
    <property type="component" value="Unassembled WGS sequence"/>
</dbReference>
<evidence type="ECO:0000256" key="1">
    <source>
        <dbReference type="ARBA" id="ARBA00004994"/>
    </source>
</evidence>
<evidence type="ECO:0000313" key="14">
    <source>
        <dbReference type="Proteomes" id="UP000265882"/>
    </source>
</evidence>
<keyword evidence="5 9" id="KW-0521">NADP</keyword>
<dbReference type="InterPro" id="IPR008927">
    <property type="entry name" value="6-PGluconate_DH-like_C_sf"/>
</dbReference>
<feature type="domain" description="Ketopantoate reductase N-terminal" evidence="11">
    <location>
        <begin position="7"/>
        <end position="153"/>
    </location>
</feature>
<keyword evidence="10" id="KW-1133">Transmembrane helix</keyword>
<dbReference type="PANTHER" id="PTHR21708">
    <property type="entry name" value="PROBABLE 2-DEHYDROPANTOATE 2-REDUCTASE"/>
    <property type="match status" value="1"/>
</dbReference>
<sequence length="340" mass="37315">MEQEMRIVVYGAGAIGSIIGGYLHNSGCETVLVCSKAHADAIGRNGLKISGVQGEYLLRVTAVADVSQVVFRDDDVVFLTMKTFDTRAAIDALGEAARRLPAVCFQNGVRNEEIADGRFSRVYGGIVFFGAKYLAPGSVVHTADNSLGIGVYPKGLDDTVEKLDAVLTKAGFSVTQYPDVMAVKWSKLFRNLNNALFAATNLSVLEGIKYEDSRFVMADILEEALRVVEAEGIEIVPLAGHQPPDKMLEHLRRPGTRGFEIPTNEEEMLRPSTWQDLYLMRGRTEIEYFNGEIVRLGKKHGIPTPLNKLLVRVVNEMAEKRQRPGAVSVAQLREMAGKGS</sequence>
<dbReference type="InterPro" id="IPR013328">
    <property type="entry name" value="6PGD_dom2"/>
</dbReference>
<keyword evidence="10" id="KW-0812">Transmembrane</keyword>
<evidence type="ECO:0000256" key="3">
    <source>
        <dbReference type="ARBA" id="ARBA00013014"/>
    </source>
</evidence>
<gene>
    <name evidence="13" type="ORF">C4520_18900</name>
</gene>
<evidence type="ECO:0000256" key="2">
    <source>
        <dbReference type="ARBA" id="ARBA00007870"/>
    </source>
</evidence>
<dbReference type="InterPro" id="IPR013752">
    <property type="entry name" value="KPA_reductase"/>
</dbReference>
<keyword evidence="9" id="KW-0566">Pantothenate biosynthesis</keyword>
<feature type="domain" description="Ketopantoate reductase C-terminal" evidence="12">
    <location>
        <begin position="179"/>
        <end position="317"/>
    </location>
</feature>
<organism evidence="13 14">
    <name type="scientific">Abyssobacteria bacterium (strain SURF_5)</name>
    <dbReference type="NCBI Taxonomy" id="2093360"/>
    <lineage>
        <taxon>Bacteria</taxon>
        <taxon>Pseudomonadati</taxon>
        <taxon>Candidatus Hydrogenedentota</taxon>
        <taxon>Candidatus Abyssobacteria</taxon>
    </lineage>
</organism>
<dbReference type="GO" id="GO:0015940">
    <property type="term" value="P:pantothenate biosynthetic process"/>
    <property type="evidence" value="ECO:0007669"/>
    <property type="project" value="UniProtKB-UniPathway"/>
</dbReference>
<evidence type="ECO:0000313" key="13">
    <source>
        <dbReference type="EMBL" id="RJP16085.1"/>
    </source>
</evidence>
<dbReference type="GO" id="GO:0005737">
    <property type="term" value="C:cytoplasm"/>
    <property type="evidence" value="ECO:0007669"/>
    <property type="project" value="TreeGrafter"/>
</dbReference>
<dbReference type="SUPFAM" id="SSF51735">
    <property type="entry name" value="NAD(P)-binding Rossmann-fold domains"/>
    <property type="match status" value="1"/>
</dbReference>
<evidence type="ECO:0000256" key="4">
    <source>
        <dbReference type="ARBA" id="ARBA00019465"/>
    </source>
</evidence>
<dbReference type="EC" id="1.1.1.169" evidence="3 9"/>
<dbReference type="Pfam" id="PF08546">
    <property type="entry name" value="ApbA_C"/>
    <property type="match status" value="1"/>
</dbReference>
<dbReference type="Gene3D" id="3.40.50.720">
    <property type="entry name" value="NAD(P)-binding Rossmann-like Domain"/>
    <property type="match status" value="1"/>
</dbReference>
<keyword evidence="6 9" id="KW-0560">Oxidoreductase</keyword>
<evidence type="ECO:0000259" key="12">
    <source>
        <dbReference type="Pfam" id="PF08546"/>
    </source>
</evidence>
<keyword evidence="10" id="KW-0472">Membrane</keyword>
<protein>
    <recommendedName>
        <fullName evidence="4 9">2-dehydropantoate 2-reductase</fullName>
        <ecNumber evidence="3 9">1.1.1.169</ecNumber>
    </recommendedName>
    <alternativeName>
        <fullName evidence="7 9">Ketopantoate reductase</fullName>
    </alternativeName>
</protein>
<accession>A0A3A4NBR3</accession>
<dbReference type="AlphaFoldDB" id="A0A3A4NBR3"/>
<dbReference type="SUPFAM" id="SSF48179">
    <property type="entry name" value="6-phosphogluconate dehydrogenase C-terminal domain-like"/>
    <property type="match status" value="1"/>
</dbReference>
<evidence type="ECO:0000256" key="6">
    <source>
        <dbReference type="ARBA" id="ARBA00023002"/>
    </source>
</evidence>
<dbReference type="InterPro" id="IPR013332">
    <property type="entry name" value="KPR_N"/>
</dbReference>